<protein>
    <submittedName>
        <fullName evidence="1">Uncharacterized protein</fullName>
    </submittedName>
</protein>
<comment type="caution">
    <text evidence="1">The sequence shown here is derived from an EMBL/GenBank/DDBJ whole genome shotgun (WGS) entry which is preliminary data.</text>
</comment>
<sequence>MSQRLLRQILGHFLSSACGRPDAQESPVADFDEFLSGIKQMQFGVAGRFGGGEQSGYELCPCGGGWITGWRSEEWRMADR</sequence>
<reference evidence="1 2" key="2">
    <citation type="submission" date="2019-08" db="EMBL/GenBank/DDBJ databases">
        <authorList>
            <person name="Henke P."/>
        </authorList>
    </citation>
    <scope>NUCLEOTIDE SEQUENCE [LARGE SCALE GENOMIC DNA]</scope>
    <source>
        <strain evidence="1">Phe10_nw2017</strain>
    </source>
</reference>
<reference evidence="1 2" key="1">
    <citation type="submission" date="2019-08" db="EMBL/GenBank/DDBJ databases">
        <title>100 year-old enigma solved: identification of Planctomyces bekefii, the type genus and species of the phylum Planctomycetes.</title>
        <authorList>
            <person name="Svetlana D.N."/>
            <person name="Overmann J."/>
        </authorList>
    </citation>
    <scope>NUCLEOTIDE SEQUENCE [LARGE SCALE GENOMIC DNA]</scope>
    <source>
        <strain evidence="1">Phe10_nw2017</strain>
    </source>
</reference>
<dbReference type="Proteomes" id="UP000321083">
    <property type="component" value="Unassembled WGS sequence"/>
</dbReference>
<keyword evidence="2" id="KW-1185">Reference proteome</keyword>
<organism evidence="1 2">
    <name type="scientific">Planctomyces bekefii</name>
    <dbReference type="NCBI Taxonomy" id="1653850"/>
    <lineage>
        <taxon>Bacteria</taxon>
        <taxon>Pseudomonadati</taxon>
        <taxon>Planctomycetota</taxon>
        <taxon>Planctomycetia</taxon>
        <taxon>Planctomycetales</taxon>
        <taxon>Planctomycetaceae</taxon>
        <taxon>Planctomyces</taxon>
    </lineage>
</organism>
<dbReference type="EMBL" id="SRHE01000579">
    <property type="protein sequence ID" value="TWW08617.1"/>
    <property type="molecule type" value="Genomic_DNA"/>
</dbReference>
<proteinExistence type="predicted"/>
<evidence type="ECO:0000313" key="2">
    <source>
        <dbReference type="Proteomes" id="UP000321083"/>
    </source>
</evidence>
<evidence type="ECO:0000313" key="1">
    <source>
        <dbReference type="EMBL" id="TWW08617.1"/>
    </source>
</evidence>
<name>A0A5C6M2V9_9PLAN</name>
<gene>
    <name evidence="1" type="ORF">E3A20_22520</name>
</gene>
<dbReference type="PROSITE" id="PS51257">
    <property type="entry name" value="PROKAR_LIPOPROTEIN"/>
    <property type="match status" value="1"/>
</dbReference>
<dbReference type="AlphaFoldDB" id="A0A5C6M2V9"/>
<accession>A0A5C6M2V9</accession>